<proteinExistence type="predicted"/>
<sequence length="102" mass="10823">MTDMLRTDLTALRIMAAGIRNEATAIAAIDPIDLIAQVARAMPNSATGSAALGVTEPLLAALRRMSTHLNTFADTADHGATTYEETQHNLETQLGTYLHGTS</sequence>
<dbReference type="AlphaFoldDB" id="A0ABC8B0P7"/>
<evidence type="ECO:0000313" key="1">
    <source>
        <dbReference type="EMBL" id="APB00061.1"/>
    </source>
</evidence>
<dbReference type="RefSeq" id="WP_033089632.1">
    <property type="nucleotide sequence ID" value="NZ_AP017900.1"/>
</dbReference>
<protein>
    <recommendedName>
        <fullName evidence="3">ESX-1 secretion-associated protein</fullName>
    </recommendedName>
</protein>
<gene>
    <name evidence="1" type="ORF">NS506_06024</name>
</gene>
<evidence type="ECO:0008006" key="3">
    <source>
        <dbReference type="Google" id="ProtNLM"/>
    </source>
</evidence>
<evidence type="ECO:0000313" key="2">
    <source>
        <dbReference type="Proteomes" id="UP000180166"/>
    </source>
</evidence>
<accession>A0ABC8B0P7</accession>
<dbReference type="EMBL" id="CP017839">
    <property type="protein sequence ID" value="APB00061.1"/>
    <property type="molecule type" value="Genomic_DNA"/>
</dbReference>
<dbReference type="Proteomes" id="UP000180166">
    <property type="component" value="Chromosome"/>
</dbReference>
<organism evidence="1 2">
    <name type="scientific">Nocardia seriolae</name>
    <dbReference type="NCBI Taxonomy" id="37332"/>
    <lineage>
        <taxon>Bacteria</taxon>
        <taxon>Bacillati</taxon>
        <taxon>Actinomycetota</taxon>
        <taxon>Actinomycetes</taxon>
        <taxon>Mycobacteriales</taxon>
        <taxon>Nocardiaceae</taxon>
        <taxon>Nocardia</taxon>
    </lineage>
</organism>
<dbReference type="GeneID" id="93376527"/>
<dbReference type="KEGG" id="nsr:NS506_06024"/>
<name>A0ABC8B0P7_9NOCA</name>
<reference evidence="1 2" key="1">
    <citation type="submission" date="2016-10" db="EMBL/GenBank/DDBJ databases">
        <title>Genome sequence of Nocardia seriolae strain EM150506, isolated from Anguila japonica.</title>
        <authorList>
            <person name="Han H.-J."/>
        </authorList>
    </citation>
    <scope>NUCLEOTIDE SEQUENCE [LARGE SCALE GENOMIC DNA]</scope>
    <source>
        <strain evidence="1 2">EM150506</strain>
    </source>
</reference>